<dbReference type="GO" id="GO:0006491">
    <property type="term" value="P:N-glycan processing"/>
    <property type="evidence" value="ECO:0007669"/>
    <property type="project" value="TreeGrafter"/>
</dbReference>
<organism evidence="3 4">
    <name type="scientific">Hibiscus syriacus</name>
    <name type="common">Rose of Sharon</name>
    <dbReference type="NCBI Taxonomy" id="106335"/>
    <lineage>
        <taxon>Eukaryota</taxon>
        <taxon>Viridiplantae</taxon>
        <taxon>Streptophyta</taxon>
        <taxon>Embryophyta</taxon>
        <taxon>Tracheophyta</taxon>
        <taxon>Spermatophyta</taxon>
        <taxon>Magnoliopsida</taxon>
        <taxon>eudicotyledons</taxon>
        <taxon>Gunneridae</taxon>
        <taxon>Pentapetalae</taxon>
        <taxon>rosids</taxon>
        <taxon>malvids</taxon>
        <taxon>Malvales</taxon>
        <taxon>Malvaceae</taxon>
        <taxon>Malvoideae</taxon>
        <taxon>Hibiscus</taxon>
    </lineage>
</organism>
<evidence type="ECO:0000256" key="1">
    <source>
        <dbReference type="SAM" id="Phobius"/>
    </source>
</evidence>
<dbReference type="EMBL" id="VEPZ02001444">
    <property type="protein sequence ID" value="KAE8672508.1"/>
    <property type="molecule type" value="Genomic_DNA"/>
</dbReference>
<evidence type="ECO:0000259" key="2">
    <source>
        <dbReference type="Pfam" id="PF12999"/>
    </source>
</evidence>
<accession>A0A6A2XBB6</accession>
<protein>
    <recommendedName>
        <fullName evidence="2">Glucosidase II beta subunit N-terminal domain-containing protein</fullName>
    </recommendedName>
</protein>
<feature type="domain" description="Glucosidase II beta subunit N-terminal" evidence="2">
    <location>
        <begin position="54"/>
        <end position="143"/>
    </location>
</feature>
<dbReference type="InterPro" id="IPR039794">
    <property type="entry name" value="Gtb1-like"/>
</dbReference>
<evidence type="ECO:0000313" key="3">
    <source>
        <dbReference type="EMBL" id="KAE8672508.1"/>
    </source>
</evidence>
<reference evidence="3" key="1">
    <citation type="submission" date="2019-09" db="EMBL/GenBank/DDBJ databases">
        <title>Draft genome information of white flower Hibiscus syriacus.</title>
        <authorList>
            <person name="Kim Y.-M."/>
        </authorList>
    </citation>
    <scope>NUCLEOTIDE SEQUENCE [LARGE SCALE GENOMIC DNA]</scope>
    <source>
        <strain evidence="3">YM2019G1</strain>
    </source>
</reference>
<dbReference type="Pfam" id="PF12999">
    <property type="entry name" value="PRKCSH-like"/>
    <property type="match status" value="1"/>
</dbReference>
<sequence>MEACCLICLKRSFTICFAAVSFLVVLVSSSSVRSNSLPLGIHPLDAKNFAAEVIKCKDGSKWFTRDRLNDNFCDCLDGTDEPGTSACAAGKFYCRNAGSIPRFIFSSRVNDRFCDCCDGSDEHDGGIMCPNTCIMGGNVEYKTENYISTTTHTGATKTKEMKSGINLEDLIQTFAGLKIITVAEVAVGGFLVVKWISYKRVKSRRRHHR</sequence>
<dbReference type="GO" id="GO:0017177">
    <property type="term" value="C:glucosidase II complex"/>
    <property type="evidence" value="ECO:0007669"/>
    <property type="project" value="TreeGrafter"/>
</dbReference>
<dbReference type="PANTHER" id="PTHR12630:SF17">
    <property type="entry name" value="EXPRESSED PROTEIN"/>
    <property type="match status" value="1"/>
</dbReference>
<keyword evidence="1" id="KW-0812">Transmembrane</keyword>
<dbReference type="PANTHER" id="PTHR12630">
    <property type="entry name" value="N-LINKED OLIGOSACCHARIDE PROCESSING"/>
    <property type="match status" value="1"/>
</dbReference>
<keyword evidence="1" id="KW-1133">Transmembrane helix</keyword>
<evidence type="ECO:0000313" key="4">
    <source>
        <dbReference type="Proteomes" id="UP000436088"/>
    </source>
</evidence>
<dbReference type="OrthoDB" id="28322at2759"/>
<keyword evidence="1" id="KW-0472">Membrane</keyword>
<gene>
    <name evidence="3" type="ORF">F3Y22_tig00111840pilonHSYRG00013</name>
</gene>
<proteinExistence type="predicted"/>
<keyword evidence="4" id="KW-1185">Reference proteome</keyword>
<comment type="caution">
    <text evidence="3">The sequence shown here is derived from an EMBL/GenBank/DDBJ whole genome shotgun (WGS) entry which is preliminary data.</text>
</comment>
<dbReference type="Proteomes" id="UP000436088">
    <property type="component" value="Unassembled WGS sequence"/>
</dbReference>
<dbReference type="InterPro" id="IPR028146">
    <property type="entry name" value="PRKCSH_N"/>
</dbReference>
<name>A0A6A2XBB6_HIBSY</name>
<feature type="transmembrane region" description="Helical" evidence="1">
    <location>
        <begin position="175"/>
        <end position="196"/>
    </location>
</feature>
<dbReference type="AlphaFoldDB" id="A0A6A2XBB6"/>